<evidence type="ECO:0000313" key="2">
    <source>
        <dbReference type="EMBL" id="KEZ18428.1"/>
    </source>
</evidence>
<dbReference type="EMBL" id="JGVR01000016">
    <property type="protein sequence ID" value="KEZ18428.1"/>
    <property type="molecule type" value="Genomic_DNA"/>
</dbReference>
<feature type="transmembrane region" description="Helical" evidence="1">
    <location>
        <begin position="394"/>
        <end position="415"/>
    </location>
</feature>
<evidence type="ECO:0000256" key="1">
    <source>
        <dbReference type="SAM" id="Phobius"/>
    </source>
</evidence>
<accession>A0A084EKD6</accession>
<keyword evidence="1" id="KW-1133">Transmembrane helix</keyword>
<dbReference type="eggNOG" id="COG4949">
    <property type="taxonomic scope" value="Bacteria"/>
</dbReference>
<evidence type="ECO:0000313" key="3">
    <source>
        <dbReference type="Proteomes" id="UP000028534"/>
    </source>
</evidence>
<feature type="transmembrane region" description="Helical" evidence="1">
    <location>
        <begin position="363"/>
        <end position="382"/>
    </location>
</feature>
<keyword evidence="1" id="KW-0812">Transmembrane</keyword>
<reference evidence="2 3" key="1">
    <citation type="submission" date="2014-03" db="EMBL/GenBank/DDBJ databases">
        <title>Genome sequence of Sphingobium yanoikuyae B1.</title>
        <authorList>
            <person name="Gan H.M."/>
            <person name="Gan H.Y."/>
            <person name="Savka M.A."/>
        </authorList>
    </citation>
    <scope>NUCLEOTIDE SEQUENCE [LARGE SCALE GENOMIC DNA]</scope>
    <source>
        <strain evidence="2 3">B1</strain>
    </source>
</reference>
<sequence length="433" mass="47178">MVAERRFTEHALRPQVVGEMQLRREPALTVPARMIQLVRLLNADARTAELAALPAMPGDLRPGHDSRHRETRLGADIHLHWEQHSEASTVTLVRGGSDPVGWDFPDAADARAAIAWAEYLPGAVIRAVRLAIVADEGAAAELVASAGFPAGQLVTCHVGGGARIWTDFRIHDDGYGRMVVAANGLLPGDLARCVQRLQELGNYRNLALLGLPPARTAWADLDWLEQALEQVGRALAAGEVRDDVLLGRLIQLSADILSIDSGCAYRMSATAAYGRIVASRLAELDVVPIAGHRSLADFTERRLWPAVRTCAALTDRLALLNGRAAQFTALLRTRIETHIENQNGRLLASMDRSARMQLQLQQLVEGLSTVAVSYYALGLLSYPLKAVEKHWPRLSATLLLGLAMPFVALLVFHLIHGAKNRLVSRDRPAEPAT</sequence>
<gene>
    <name evidence="2" type="ORF">CP98_02775</name>
</gene>
<dbReference type="RefSeq" id="WP_037520204.1">
    <property type="nucleotide sequence ID" value="NZ_JGVR01000016.1"/>
</dbReference>
<keyword evidence="1" id="KW-0472">Membrane</keyword>
<name>A0A084EKD6_SPHYA</name>
<dbReference type="Proteomes" id="UP000028534">
    <property type="component" value="Unassembled WGS sequence"/>
</dbReference>
<dbReference type="InterPro" id="IPR021830">
    <property type="entry name" value="DUF3422"/>
</dbReference>
<proteinExistence type="predicted"/>
<dbReference type="Pfam" id="PF11902">
    <property type="entry name" value="DUF3422"/>
    <property type="match status" value="1"/>
</dbReference>
<organism evidence="2 3">
    <name type="scientific">Sphingobium yanoikuyae</name>
    <name type="common">Sphingomonas yanoikuyae</name>
    <dbReference type="NCBI Taxonomy" id="13690"/>
    <lineage>
        <taxon>Bacteria</taxon>
        <taxon>Pseudomonadati</taxon>
        <taxon>Pseudomonadota</taxon>
        <taxon>Alphaproteobacteria</taxon>
        <taxon>Sphingomonadales</taxon>
        <taxon>Sphingomonadaceae</taxon>
        <taxon>Sphingobium</taxon>
    </lineage>
</organism>
<protein>
    <submittedName>
        <fullName evidence="2">Putative membrane-anchored protein</fullName>
    </submittedName>
</protein>
<dbReference type="STRING" id="13690.AX777_00855"/>
<comment type="caution">
    <text evidence="2">The sequence shown here is derived from an EMBL/GenBank/DDBJ whole genome shotgun (WGS) entry which is preliminary data.</text>
</comment>
<dbReference type="PATRIC" id="fig|13690.10.peg.2849"/>
<dbReference type="AlphaFoldDB" id="A0A084EKD6"/>